<sequence length="64" mass="6971">MGTPIRHPAPANPYENRSDAPLPPSTQVDQDQSPAGDRGDGARRHREQREQVAGTPGSKPTEER</sequence>
<proteinExistence type="predicted"/>
<evidence type="ECO:0000256" key="1">
    <source>
        <dbReference type="SAM" id="MobiDB-lite"/>
    </source>
</evidence>
<dbReference type="RefSeq" id="WP_271426635.1">
    <property type="nucleotide sequence ID" value="NZ_JAQIPB010000001.1"/>
</dbReference>
<name>A0AAE3N6C3_9BURK</name>
<feature type="compositionally biased region" description="Basic and acidic residues" evidence="1">
    <location>
        <begin position="37"/>
        <end position="50"/>
    </location>
</feature>
<protein>
    <submittedName>
        <fullName evidence="2">Uncharacterized protein</fullName>
    </submittedName>
</protein>
<comment type="caution">
    <text evidence="2">The sequence shown here is derived from an EMBL/GenBank/DDBJ whole genome shotgun (WGS) entry which is preliminary data.</text>
</comment>
<dbReference type="Proteomes" id="UP001212602">
    <property type="component" value="Unassembled WGS sequence"/>
</dbReference>
<feature type="region of interest" description="Disordered" evidence="1">
    <location>
        <begin position="1"/>
        <end position="64"/>
    </location>
</feature>
<dbReference type="AlphaFoldDB" id="A0AAE3N6C3"/>
<keyword evidence="3" id="KW-1185">Reference proteome</keyword>
<gene>
    <name evidence="2" type="ORF">PGB34_03285</name>
</gene>
<accession>A0AAE3N6C3</accession>
<reference evidence="2" key="1">
    <citation type="submission" date="2023-01" db="EMBL/GenBank/DDBJ databases">
        <title>Xenophilus mangrovi sp. nov., isolated from soil of Mangrove nature reserve.</title>
        <authorList>
            <person name="Xu S."/>
            <person name="Liu Z."/>
            <person name="Xu Y."/>
        </authorList>
    </citation>
    <scope>NUCLEOTIDE SEQUENCE</scope>
    <source>
        <strain evidence="2">YW8</strain>
    </source>
</reference>
<evidence type="ECO:0000313" key="2">
    <source>
        <dbReference type="EMBL" id="MDA7415378.1"/>
    </source>
</evidence>
<organism evidence="2 3">
    <name type="scientific">Xenophilus arseniciresistens</name>
    <dbReference type="NCBI Taxonomy" id="1283306"/>
    <lineage>
        <taxon>Bacteria</taxon>
        <taxon>Pseudomonadati</taxon>
        <taxon>Pseudomonadota</taxon>
        <taxon>Betaproteobacteria</taxon>
        <taxon>Burkholderiales</taxon>
        <taxon>Comamonadaceae</taxon>
        <taxon>Xenophilus</taxon>
    </lineage>
</organism>
<evidence type="ECO:0000313" key="3">
    <source>
        <dbReference type="Proteomes" id="UP001212602"/>
    </source>
</evidence>
<dbReference type="EMBL" id="JAQIPB010000001">
    <property type="protein sequence ID" value="MDA7415378.1"/>
    <property type="molecule type" value="Genomic_DNA"/>
</dbReference>